<evidence type="ECO:0000259" key="8">
    <source>
        <dbReference type="Pfam" id="PF16122"/>
    </source>
</evidence>
<sequence>VLKFPAAGTHLGGTNLDFQMERYSYKRESDGIYIIHLKRTWEKLLPAACAIVAIENPADVSVQSSRNTGQRAVLNFAAATGTAPIAGGFTPGSFTNWIQAVFGEPRLLVATDPRTDHQPLREESYVNLPIIALYNTDPPLHYVDITIPCHKGAHLVSLICMLAWEVRCMYSTISREHPWDVLPDLYFRDPEEIEKEGQFAAENSVTKEGFQGGWTVPAPEFTATHTVPSVPSQQFPAEDRSVHPASEDWSADATAQATEWVGPTTEWS</sequence>
<dbReference type="EMBL" id="AEYP01085880">
    <property type="status" value="NOT_ANNOTATED_CDS"/>
    <property type="molecule type" value="Genomic_DNA"/>
</dbReference>
<dbReference type="GeneTree" id="ENSGT00950000183099"/>
<dbReference type="InterPro" id="IPR023591">
    <property type="entry name" value="Ribosomal_uS2_flav_dom_sf"/>
</dbReference>
<dbReference type="STRING" id="9669.ENSMPUP00000011994"/>
<dbReference type="InterPro" id="IPR005707">
    <property type="entry name" value="Ribosomal_uS2_euk/arc"/>
</dbReference>
<dbReference type="HOGENOM" id="CLU_058171_1_0_1"/>
<evidence type="ECO:0000313" key="9">
    <source>
        <dbReference type="Ensembl" id="ENSMPUP00000011994.1"/>
    </source>
</evidence>
<dbReference type="GO" id="GO:0003735">
    <property type="term" value="F:structural constituent of ribosome"/>
    <property type="evidence" value="ECO:0007669"/>
    <property type="project" value="InterPro"/>
</dbReference>
<evidence type="ECO:0000256" key="4">
    <source>
        <dbReference type="ARBA" id="ARBA00035256"/>
    </source>
</evidence>
<evidence type="ECO:0000256" key="7">
    <source>
        <dbReference type="SAM" id="MobiDB-lite"/>
    </source>
</evidence>
<evidence type="ECO:0000256" key="6">
    <source>
        <dbReference type="ARBA" id="ARBA00075251"/>
    </source>
</evidence>
<feature type="compositionally biased region" description="Basic and acidic residues" evidence="7">
    <location>
        <begin position="237"/>
        <end position="246"/>
    </location>
</feature>
<comment type="similarity">
    <text evidence="1">Belongs to the universal ribosomal protein uS2 family.</text>
</comment>
<protein>
    <recommendedName>
        <fullName evidence="4">Small ribosomal subunit protein uS2</fullName>
    </recommendedName>
    <alternativeName>
        <fullName evidence="5">40S ribosomal protein SA</fullName>
    </alternativeName>
    <alternativeName>
        <fullName evidence="6">Laminin-binding protein p40</fullName>
    </alternativeName>
</protein>
<dbReference type="Ensembl" id="ENSMPUT00000012189.1">
    <property type="protein sequence ID" value="ENSMPUP00000011994.1"/>
    <property type="gene ID" value="ENSMPUG00000012086.1"/>
</dbReference>
<dbReference type="SUPFAM" id="SSF52313">
    <property type="entry name" value="Ribosomal protein S2"/>
    <property type="match status" value="1"/>
</dbReference>
<dbReference type="GO" id="GO:0015935">
    <property type="term" value="C:small ribosomal subunit"/>
    <property type="evidence" value="ECO:0007669"/>
    <property type="project" value="InterPro"/>
</dbReference>
<evidence type="ECO:0000256" key="5">
    <source>
        <dbReference type="ARBA" id="ARBA00035401"/>
    </source>
</evidence>
<dbReference type="InterPro" id="IPR032281">
    <property type="entry name" value="Ribosomal_uS2_C"/>
</dbReference>
<dbReference type="GO" id="GO:0006412">
    <property type="term" value="P:translation"/>
    <property type="evidence" value="ECO:0007669"/>
    <property type="project" value="InterPro"/>
</dbReference>
<evidence type="ECO:0000256" key="1">
    <source>
        <dbReference type="ARBA" id="ARBA00006242"/>
    </source>
</evidence>
<dbReference type="PRINTS" id="PR00395">
    <property type="entry name" value="RIBOSOMALS2"/>
</dbReference>
<dbReference type="Gene3D" id="3.40.50.10490">
    <property type="entry name" value="Glucose-6-phosphate isomerase like protein, domain 1"/>
    <property type="match status" value="1"/>
</dbReference>
<keyword evidence="2" id="KW-0689">Ribosomal protein</keyword>
<dbReference type="AlphaFoldDB" id="M3YKY7"/>
<proteinExistence type="inferred from homology"/>
<dbReference type="FunFam" id="3.40.50.10490:FF:000030">
    <property type="entry name" value="30S ribosomal protein S2"/>
    <property type="match status" value="1"/>
</dbReference>
<organism evidence="9">
    <name type="scientific">Mustela putorius furo</name>
    <name type="common">European domestic ferret</name>
    <name type="synonym">Mustela furo</name>
    <dbReference type="NCBI Taxonomy" id="9669"/>
    <lineage>
        <taxon>Eukaryota</taxon>
        <taxon>Metazoa</taxon>
        <taxon>Chordata</taxon>
        <taxon>Craniata</taxon>
        <taxon>Vertebrata</taxon>
        <taxon>Euteleostomi</taxon>
        <taxon>Mammalia</taxon>
        <taxon>Eutheria</taxon>
        <taxon>Laurasiatheria</taxon>
        <taxon>Carnivora</taxon>
        <taxon>Caniformia</taxon>
        <taxon>Musteloidea</taxon>
        <taxon>Mustelidae</taxon>
        <taxon>Mustelinae</taxon>
        <taxon>Mustela</taxon>
    </lineage>
</organism>
<feature type="region of interest" description="Disordered" evidence="7">
    <location>
        <begin position="225"/>
        <end position="268"/>
    </location>
</feature>
<keyword evidence="3" id="KW-0687">Ribonucleoprotein</keyword>
<dbReference type="InParanoid" id="M3YKY7"/>
<feature type="compositionally biased region" description="Polar residues" evidence="7">
    <location>
        <begin position="225"/>
        <end position="235"/>
    </location>
</feature>
<feature type="domain" description="Small ribosomal subunit protein uS2 C-terminal" evidence="8">
    <location>
        <begin position="186"/>
        <end position="267"/>
    </location>
</feature>
<dbReference type="Pfam" id="PF16122">
    <property type="entry name" value="40S_SA_C"/>
    <property type="match status" value="1"/>
</dbReference>
<accession>M3YKY7</accession>
<reference evidence="9" key="1">
    <citation type="submission" date="2024-06" db="UniProtKB">
        <authorList>
            <consortium name="Ensembl"/>
        </authorList>
    </citation>
    <scope>IDENTIFICATION</scope>
</reference>
<name>M3YKY7_MUSPF</name>
<dbReference type="PANTHER" id="PTHR11489">
    <property type="entry name" value="40S RIBOSOMAL PROTEIN SA"/>
    <property type="match status" value="1"/>
</dbReference>
<evidence type="ECO:0000256" key="2">
    <source>
        <dbReference type="ARBA" id="ARBA00022980"/>
    </source>
</evidence>
<dbReference type="InterPro" id="IPR001865">
    <property type="entry name" value="Ribosomal_uS2"/>
</dbReference>
<evidence type="ECO:0000256" key="3">
    <source>
        <dbReference type="ARBA" id="ARBA00023274"/>
    </source>
</evidence>
<dbReference type="eggNOG" id="KOG0830">
    <property type="taxonomic scope" value="Eukaryota"/>
</dbReference>
<dbReference type="CDD" id="cd01425">
    <property type="entry name" value="RPS2"/>
    <property type="match status" value="1"/>
</dbReference>